<dbReference type="InterPro" id="IPR000717">
    <property type="entry name" value="PCI_dom"/>
</dbReference>
<evidence type="ECO:0000313" key="10">
    <source>
        <dbReference type="EMBL" id="KUF96810.1"/>
    </source>
</evidence>
<comment type="similarity">
    <text evidence="3">Belongs to the CSN1 family.</text>
</comment>
<evidence type="ECO:0000256" key="7">
    <source>
        <dbReference type="SAM" id="Coils"/>
    </source>
</evidence>
<comment type="caution">
    <text evidence="10">The sequence shown here is derived from an EMBL/GenBank/DDBJ whole genome shotgun (WGS) entry which is preliminary data.</text>
</comment>
<dbReference type="Pfam" id="PF01399">
    <property type="entry name" value="PCI"/>
    <property type="match status" value="1"/>
</dbReference>
<feature type="coiled-coil region" evidence="7">
    <location>
        <begin position="581"/>
        <end position="608"/>
    </location>
</feature>
<dbReference type="Gene3D" id="1.25.40.570">
    <property type="match status" value="2"/>
</dbReference>
<feature type="domain" description="PCI" evidence="9">
    <location>
        <begin position="173"/>
        <end position="343"/>
    </location>
</feature>
<evidence type="ECO:0000256" key="6">
    <source>
        <dbReference type="ARBA" id="ARBA00023242"/>
    </source>
</evidence>
<feature type="compositionally biased region" description="Polar residues" evidence="8">
    <location>
        <begin position="971"/>
        <end position="983"/>
    </location>
</feature>
<proteinExistence type="inferred from homology"/>
<dbReference type="GO" id="GO:0005737">
    <property type="term" value="C:cytoplasm"/>
    <property type="evidence" value="ECO:0007669"/>
    <property type="project" value="UniProtKB-SubCell"/>
</dbReference>
<organism evidence="10 11">
    <name type="scientific">Phytophthora nicotianae</name>
    <name type="common">Potato buckeye rot agent</name>
    <name type="synonym">Phytophthora parasitica</name>
    <dbReference type="NCBI Taxonomy" id="4792"/>
    <lineage>
        <taxon>Eukaryota</taxon>
        <taxon>Sar</taxon>
        <taxon>Stramenopiles</taxon>
        <taxon>Oomycota</taxon>
        <taxon>Peronosporomycetes</taxon>
        <taxon>Peronosporales</taxon>
        <taxon>Peronosporaceae</taxon>
        <taxon>Phytophthora</taxon>
    </lineage>
</organism>
<dbReference type="PANTHER" id="PTHR14145:SF2">
    <property type="entry name" value="COP9 SIGNALOSOME COMPLEX SUBUNIT 1"/>
    <property type="match status" value="1"/>
</dbReference>
<evidence type="ECO:0000256" key="5">
    <source>
        <dbReference type="ARBA" id="ARBA00022790"/>
    </source>
</evidence>
<dbReference type="SMART" id="SM00088">
    <property type="entry name" value="PINT"/>
    <property type="match status" value="1"/>
</dbReference>
<evidence type="ECO:0000256" key="4">
    <source>
        <dbReference type="ARBA" id="ARBA00022490"/>
    </source>
</evidence>
<dbReference type="PANTHER" id="PTHR14145">
    <property type="entry name" value="26S PROTESOME SUBUNIT 6"/>
    <property type="match status" value="1"/>
</dbReference>
<dbReference type="InterPro" id="IPR045135">
    <property type="entry name" value="Rpn7_N"/>
</dbReference>
<protein>
    <recommendedName>
        <fullName evidence="9">PCI domain-containing protein</fullName>
    </recommendedName>
</protein>
<evidence type="ECO:0000256" key="2">
    <source>
        <dbReference type="ARBA" id="ARBA00004496"/>
    </source>
</evidence>
<name>A0A0W8DKB4_PHYNI</name>
<accession>A0A0W8DKB4</accession>
<dbReference type="PROSITE" id="PS50250">
    <property type="entry name" value="PCI"/>
    <property type="match status" value="1"/>
</dbReference>
<keyword evidence="7" id="KW-0175">Coiled coil</keyword>
<keyword evidence="6" id="KW-0539">Nucleus</keyword>
<gene>
    <name evidence="10" type="ORF">AM588_10007741</name>
</gene>
<dbReference type="SUPFAM" id="SSF46785">
    <property type="entry name" value="Winged helix' DNA-binding domain"/>
    <property type="match status" value="1"/>
</dbReference>
<comment type="subcellular location">
    <subcellularLocation>
        <location evidence="2">Cytoplasm</location>
    </subcellularLocation>
    <subcellularLocation>
        <location evidence="1">Nucleus</location>
    </subcellularLocation>
</comment>
<dbReference type="GO" id="GO:0008180">
    <property type="term" value="C:COP9 signalosome"/>
    <property type="evidence" value="ECO:0007669"/>
    <property type="project" value="UniProtKB-KW"/>
</dbReference>
<keyword evidence="5" id="KW-0736">Signalosome</keyword>
<keyword evidence="4" id="KW-0963">Cytoplasm</keyword>
<reference evidence="10 11" key="1">
    <citation type="submission" date="2015-11" db="EMBL/GenBank/DDBJ databases">
        <title>Genomes and virulence difference between two physiological races of Phytophthora nicotianae.</title>
        <authorList>
            <person name="Liu H."/>
            <person name="Ma X."/>
            <person name="Yu H."/>
            <person name="Fang D."/>
            <person name="Li Y."/>
            <person name="Wang X."/>
            <person name="Wang W."/>
            <person name="Dong Y."/>
            <person name="Xiao B."/>
        </authorList>
    </citation>
    <scope>NUCLEOTIDE SEQUENCE [LARGE SCALE GENOMIC DNA]</scope>
    <source>
        <strain evidence="11">race 1</strain>
    </source>
</reference>
<dbReference type="EMBL" id="LNFP01000143">
    <property type="protein sequence ID" value="KUF96810.1"/>
    <property type="molecule type" value="Genomic_DNA"/>
</dbReference>
<evidence type="ECO:0000256" key="1">
    <source>
        <dbReference type="ARBA" id="ARBA00004123"/>
    </source>
</evidence>
<feature type="coiled-coil region" evidence="7">
    <location>
        <begin position="375"/>
        <end position="402"/>
    </location>
</feature>
<feature type="region of interest" description="Disordered" evidence="8">
    <location>
        <begin position="916"/>
        <end position="1011"/>
    </location>
</feature>
<evidence type="ECO:0000256" key="8">
    <source>
        <dbReference type="SAM" id="MobiDB-lite"/>
    </source>
</evidence>
<dbReference type="InterPro" id="IPR019585">
    <property type="entry name" value="Rpn7/CSN1"/>
</dbReference>
<dbReference type="Pfam" id="PF10602">
    <property type="entry name" value="RPN7"/>
    <property type="match status" value="1"/>
</dbReference>
<dbReference type="AlphaFoldDB" id="A0A0W8DKB4"/>
<feature type="compositionally biased region" description="Low complexity" evidence="8">
    <location>
        <begin position="917"/>
        <end position="928"/>
    </location>
</feature>
<sequence length="1011" mass="113687">MAALEGFDVEAYAAKYSGRNRTERLLFLTQACPALEAESKRALLRELKGSLNMGLYAELLGEKVKDEANFIDNVKHNAAQQHERLEQELNSYKSTMIKESIRSFAQARDYCTTDKHIIEMCLNVSKVALHMRNFGHVTNYLTKLEQVSTSQSDPILKSKIASAFGLVALHDKNYHGAASKFIECSAEIGASYNEVLHAEDIALYGGICALASFKREELKEKVINNSSFKAFLELLPWLRELITDFYSSNYASCLQTLERMKPELKLDLYLCEHVENLCKEIRSRGIIQYFFPYLSVDLHQMARTFNTPMADLEKEICELIAAERLHARMDSYQKRLTRLEAHLSDVRDDVYQLRRDTNQGSETVRGEVSGVFASVNNMSSKLKEYENAMEMFQNNMRAHQNHLTVLSTKVKKEKEHIQVIDTKVEDHRQDMNNKFVELTQKFQDLPLQLAALQATPPSHIPEQFTFQTNDEKISLQTHMQRLDSQRSKGYTDLQPFTIPDDMKLKVEARIRQQEASKREADARAAAELSDAYRRLQLASASSNNPRLSELHVSLDLCQQEMKRAFQLIRTSNLQLYSLCESKAEKMDLTVLQNEVKQLRSRLRDIEISPSGHRPKQPQLHIGNEKVDGPFDDIMVGDKGPCLSSKKGSQHLTSSQIPVLRVSLLELSRNLNLLKHRWKKHKRLNPTSGSSVNPVAQKHLEKLVVLINDAYSSMAQEPVDLAAVEAHVEKVSRVLGSDFSMQILALLGGRSEEPESCRFPVAITARAAAGEMASALCRYSEAFTDMFFRREADNKVATAAMNEWASEKRTLENVGREVSALTRSQHVLETALAKLAAEMQKTRHVAAEVGEGGSLNLWTTLGDELQQLKGKIDAMSKQFITEAELVEILRDLKREQQCAPLGVSGVVIGQRYQSGTMPLSLDSPSSALLKRPPNVENDSSATKMLAAITLEPPEDRPRSQTKLDPLQGVKINGSSRHQTRPNSGENGGAGAGTATSRIHARAQMLRPKSRHT</sequence>
<evidence type="ECO:0000259" key="9">
    <source>
        <dbReference type="PROSITE" id="PS50250"/>
    </source>
</evidence>
<dbReference type="InterPro" id="IPR036390">
    <property type="entry name" value="WH_DNA-bd_sf"/>
</dbReference>
<dbReference type="Proteomes" id="UP000054636">
    <property type="component" value="Unassembled WGS sequence"/>
</dbReference>
<evidence type="ECO:0000256" key="3">
    <source>
        <dbReference type="ARBA" id="ARBA00008793"/>
    </source>
</evidence>
<evidence type="ECO:0000313" key="11">
    <source>
        <dbReference type="Proteomes" id="UP000054636"/>
    </source>
</evidence>
<feature type="coiled-coil region" evidence="7">
    <location>
        <begin position="322"/>
        <end position="349"/>
    </location>
</feature>